<evidence type="ECO:0008006" key="4">
    <source>
        <dbReference type="Google" id="ProtNLM"/>
    </source>
</evidence>
<evidence type="ECO:0000313" key="3">
    <source>
        <dbReference type="Proteomes" id="UP000822688"/>
    </source>
</evidence>
<reference evidence="2" key="1">
    <citation type="submission" date="2020-06" db="EMBL/GenBank/DDBJ databases">
        <title>WGS assembly of Ceratodon purpureus strain R40.</title>
        <authorList>
            <person name="Carey S.B."/>
            <person name="Jenkins J."/>
            <person name="Shu S."/>
            <person name="Lovell J.T."/>
            <person name="Sreedasyam A."/>
            <person name="Maumus F."/>
            <person name="Tiley G.P."/>
            <person name="Fernandez-Pozo N."/>
            <person name="Barry K."/>
            <person name="Chen C."/>
            <person name="Wang M."/>
            <person name="Lipzen A."/>
            <person name="Daum C."/>
            <person name="Saski C.A."/>
            <person name="Payton A.C."/>
            <person name="Mcbreen J.C."/>
            <person name="Conrad R.E."/>
            <person name="Kollar L.M."/>
            <person name="Olsson S."/>
            <person name="Huttunen S."/>
            <person name="Landis J.B."/>
            <person name="Wickett N.J."/>
            <person name="Johnson M.G."/>
            <person name="Rensing S.A."/>
            <person name="Grimwood J."/>
            <person name="Schmutz J."/>
            <person name="Mcdaniel S.F."/>
        </authorList>
    </citation>
    <scope>NUCLEOTIDE SEQUENCE</scope>
    <source>
        <strain evidence="2">R40</strain>
    </source>
</reference>
<dbReference type="EMBL" id="CM026430">
    <property type="protein sequence ID" value="KAG0562039.1"/>
    <property type="molecule type" value="Genomic_DNA"/>
</dbReference>
<accession>A0A8T0GUK3</accession>
<keyword evidence="1" id="KW-0732">Signal</keyword>
<feature type="chain" id="PRO_5035827063" description="Secreted protein" evidence="1">
    <location>
        <begin position="24"/>
        <end position="83"/>
    </location>
</feature>
<protein>
    <recommendedName>
        <fullName evidence="4">Secreted protein</fullName>
    </recommendedName>
</protein>
<comment type="caution">
    <text evidence="2">The sequence shown here is derived from an EMBL/GenBank/DDBJ whole genome shotgun (WGS) entry which is preliminary data.</text>
</comment>
<evidence type="ECO:0000256" key="1">
    <source>
        <dbReference type="SAM" id="SignalP"/>
    </source>
</evidence>
<evidence type="ECO:0000313" key="2">
    <source>
        <dbReference type="EMBL" id="KAG0562039.1"/>
    </source>
</evidence>
<feature type="signal peptide" evidence="1">
    <location>
        <begin position="1"/>
        <end position="23"/>
    </location>
</feature>
<name>A0A8T0GUK3_CERPU</name>
<dbReference type="AlphaFoldDB" id="A0A8T0GUK3"/>
<dbReference type="Proteomes" id="UP000822688">
    <property type="component" value="Chromosome 9"/>
</dbReference>
<organism evidence="2 3">
    <name type="scientific">Ceratodon purpureus</name>
    <name type="common">Fire moss</name>
    <name type="synonym">Dicranum purpureum</name>
    <dbReference type="NCBI Taxonomy" id="3225"/>
    <lineage>
        <taxon>Eukaryota</taxon>
        <taxon>Viridiplantae</taxon>
        <taxon>Streptophyta</taxon>
        <taxon>Embryophyta</taxon>
        <taxon>Bryophyta</taxon>
        <taxon>Bryophytina</taxon>
        <taxon>Bryopsida</taxon>
        <taxon>Dicranidae</taxon>
        <taxon>Pseudoditrichales</taxon>
        <taxon>Ditrichaceae</taxon>
        <taxon>Ceratodon</taxon>
    </lineage>
</organism>
<gene>
    <name evidence="2" type="ORF">KC19_9G112600</name>
</gene>
<keyword evidence="3" id="KW-1185">Reference proteome</keyword>
<proteinExistence type="predicted"/>
<sequence>MLHLPCSFCVLVCEFWCYACVGGAGGSVSLWRLCCVCCLGPILGASLGREKASGAQIGVRLCSGRAISFRERVIRFVVCVCVC</sequence>